<evidence type="ECO:0000313" key="3">
    <source>
        <dbReference type="EMBL" id="KHN04702.1"/>
    </source>
</evidence>
<evidence type="ECO:0000259" key="2">
    <source>
        <dbReference type="Pfam" id="PF08156"/>
    </source>
</evidence>
<dbReference type="Pfam" id="PF08156">
    <property type="entry name" value="NOP5NT"/>
    <property type="match status" value="1"/>
</dbReference>
<gene>
    <name evidence="3" type="ORF">glysoja_040024</name>
</gene>
<accession>A0A0B2PAR3</accession>
<dbReference type="EMBL" id="KN669091">
    <property type="protein sequence ID" value="KHN04702.1"/>
    <property type="molecule type" value="Genomic_DNA"/>
</dbReference>
<feature type="domain" description="Nucleolar protein 58/56 N-terminal" evidence="2">
    <location>
        <begin position="17"/>
        <end position="69"/>
    </location>
</feature>
<feature type="signal peptide" evidence="1">
    <location>
        <begin position="1"/>
        <end position="25"/>
    </location>
</feature>
<proteinExistence type="predicted"/>
<dbReference type="InterPro" id="IPR012974">
    <property type="entry name" value="NOP58/56_N"/>
</dbReference>
<feature type="chain" id="PRO_5002092852" evidence="1">
    <location>
        <begin position="26"/>
        <end position="91"/>
    </location>
</feature>
<reference evidence="3" key="1">
    <citation type="submission" date="2014-07" db="EMBL/GenBank/DDBJ databases">
        <title>Identification of a novel salt tolerance gene in wild soybean by whole-genome sequencing.</title>
        <authorList>
            <person name="Lam H.-M."/>
            <person name="Qi X."/>
            <person name="Li M.-W."/>
            <person name="Liu X."/>
            <person name="Xie M."/>
            <person name="Ni M."/>
            <person name="Xu X."/>
        </authorList>
    </citation>
    <scope>NUCLEOTIDE SEQUENCE [LARGE SCALE GENOMIC DNA]</scope>
    <source>
        <tissue evidence="3">Root</tissue>
    </source>
</reference>
<dbReference type="AlphaFoldDB" id="A0A0B2PAR3"/>
<dbReference type="Proteomes" id="UP000053555">
    <property type="component" value="Unassembled WGS sequence"/>
</dbReference>
<protein>
    <submittedName>
        <fullName evidence="3">Nucleolar protein 56</fullName>
    </submittedName>
</protein>
<organism evidence="3">
    <name type="scientific">Glycine soja</name>
    <name type="common">Wild soybean</name>
    <dbReference type="NCBI Taxonomy" id="3848"/>
    <lineage>
        <taxon>Eukaryota</taxon>
        <taxon>Viridiplantae</taxon>
        <taxon>Streptophyta</taxon>
        <taxon>Embryophyta</taxon>
        <taxon>Tracheophyta</taxon>
        <taxon>Spermatophyta</taxon>
        <taxon>Magnoliopsida</taxon>
        <taxon>eudicotyledons</taxon>
        <taxon>Gunneridae</taxon>
        <taxon>Pentapetalae</taxon>
        <taxon>rosids</taxon>
        <taxon>fabids</taxon>
        <taxon>Fabales</taxon>
        <taxon>Fabaceae</taxon>
        <taxon>Papilionoideae</taxon>
        <taxon>50 kb inversion clade</taxon>
        <taxon>NPAAA clade</taxon>
        <taxon>indigoferoid/millettioid clade</taxon>
        <taxon>Phaseoleae</taxon>
        <taxon>Glycine</taxon>
        <taxon>Glycine subgen. Soja</taxon>
    </lineage>
</organism>
<keyword evidence="1" id="KW-0732">Signal</keyword>
<name>A0A0B2PAR3_GLYSO</name>
<sequence length="91" mass="10249">MFHIVSLLRFRVAIALFLLYKSASGYALLEAHGPDEIGHNTEAVRNSVSDLNRFGKVVKCRSFNPFNSFNRFATPFRTSTGCHSKKGFHLT</sequence>
<evidence type="ECO:0000256" key="1">
    <source>
        <dbReference type="SAM" id="SignalP"/>
    </source>
</evidence>